<dbReference type="InterPro" id="IPR001790">
    <property type="entry name" value="Ribosomal_uL10"/>
</dbReference>
<evidence type="ECO:0000313" key="8">
    <source>
        <dbReference type="EMBL" id="SEJ79677.1"/>
    </source>
</evidence>
<dbReference type="Gene3D" id="3.30.70.1730">
    <property type="match status" value="1"/>
</dbReference>
<proteinExistence type="inferred from homology"/>
<evidence type="ECO:0000256" key="5">
    <source>
        <dbReference type="ARBA" id="ARBA00035202"/>
    </source>
</evidence>
<dbReference type="GO" id="GO:0015934">
    <property type="term" value="C:large ribosomal subunit"/>
    <property type="evidence" value="ECO:0007669"/>
    <property type="project" value="InterPro"/>
</dbReference>
<keyword evidence="2 6" id="KW-0689">Ribosomal protein</keyword>
<dbReference type="GO" id="GO:0006412">
    <property type="term" value="P:translation"/>
    <property type="evidence" value="ECO:0007669"/>
    <property type="project" value="UniProtKB-UniRule"/>
</dbReference>
<keyword evidence="3 6" id="KW-0687">Ribonucleoprotein</keyword>
<keyword evidence="10" id="KW-1185">Reference proteome</keyword>
<gene>
    <name evidence="6" type="primary">rplJ</name>
    <name evidence="8" type="ORF">SAMN05216375_12730</name>
    <name evidence="7" type="ORF">TR210_1356</name>
</gene>
<dbReference type="GO" id="GO:0070180">
    <property type="term" value="F:large ribosomal subunit rRNA binding"/>
    <property type="evidence" value="ECO:0007669"/>
    <property type="project" value="UniProtKB-UniRule"/>
</dbReference>
<dbReference type="SUPFAM" id="SSF160369">
    <property type="entry name" value="Ribosomal protein L10-like"/>
    <property type="match status" value="1"/>
</dbReference>
<evidence type="ECO:0000313" key="7">
    <source>
        <dbReference type="EMBL" id="CZQ96144.1"/>
    </source>
</evidence>
<reference evidence="7 9" key="1">
    <citation type="submission" date="2016-02" db="EMBL/GenBank/DDBJ databases">
        <authorList>
            <person name="Wen L."/>
            <person name="He K."/>
            <person name="Yang H."/>
        </authorList>
    </citation>
    <scope>NUCLEOTIDE SEQUENCE [LARGE SCALE GENOMIC DNA]</scope>
    <source>
        <strain evidence="7">Trichococcus_R210</strain>
    </source>
</reference>
<comment type="similarity">
    <text evidence="1 6">Belongs to the universal ribosomal protein uL10 family.</text>
</comment>
<evidence type="ECO:0000256" key="4">
    <source>
        <dbReference type="ARBA" id="ARBA00026025"/>
    </source>
</evidence>
<dbReference type="NCBIfam" id="NF000955">
    <property type="entry name" value="PRK00099.1-1"/>
    <property type="match status" value="1"/>
</dbReference>
<accession>A0A143YSP1</accession>
<organism evidence="7 9">
    <name type="scientific">Trichococcus ilyis</name>
    <dbReference type="NCBI Taxonomy" id="640938"/>
    <lineage>
        <taxon>Bacteria</taxon>
        <taxon>Bacillati</taxon>
        <taxon>Bacillota</taxon>
        <taxon>Bacilli</taxon>
        <taxon>Lactobacillales</taxon>
        <taxon>Carnobacteriaceae</taxon>
        <taxon>Trichococcus</taxon>
    </lineage>
</organism>
<dbReference type="GO" id="GO:0003735">
    <property type="term" value="F:structural constituent of ribosome"/>
    <property type="evidence" value="ECO:0007669"/>
    <property type="project" value="InterPro"/>
</dbReference>
<dbReference type="Proteomes" id="UP000076878">
    <property type="component" value="Unassembled WGS sequence"/>
</dbReference>
<protein>
    <recommendedName>
        <fullName evidence="5 6">Large ribosomal subunit protein uL10</fullName>
    </recommendedName>
</protein>
<keyword evidence="6" id="KW-0694">RNA-binding</keyword>
<dbReference type="PANTHER" id="PTHR11560">
    <property type="entry name" value="39S RIBOSOMAL PROTEIN L10, MITOCHONDRIAL"/>
    <property type="match status" value="1"/>
</dbReference>
<dbReference type="PROSITE" id="PS01109">
    <property type="entry name" value="RIBOSOMAL_L10"/>
    <property type="match status" value="1"/>
</dbReference>
<dbReference type="InterPro" id="IPR022973">
    <property type="entry name" value="Ribosomal_uL10_bac"/>
</dbReference>
<name>A0A143YSP1_9LACT</name>
<evidence type="ECO:0000256" key="3">
    <source>
        <dbReference type="ARBA" id="ARBA00023274"/>
    </source>
</evidence>
<sequence length="217" mass="23419">MLPKTAGGASLNRPAEEESNEIFMDPLCLGDIEFFVFDKKFYHKIQGVKYKMSEAAIAQKQLLVEELTTKIQESASVVVVDYLGLTVEQVTELRKQLREAGVEMKVIKNSLMTRAAGAAGLEGMESIFKGPTAVAFSTEDVVAPAKIMAEFAKTAEKLEIKGGIIEGNVASKEEIEALAKLPNREGMLSMLLSVLTAPLRNVALAVKAVSDQKGEAA</sequence>
<dbReference type="InterPro" id="IPR002363">
    <property type="entry name" value="Ribosomal_uL10_CS_bac"/>
</dbReference>
<dbReference type="EMBL" id="FJNB01000009">
    <property type="protein sequence ID" value="CZQ96144.1"/>
    <property type="molecule type" value="Genomic_DNA"/>
</dbReference>
<dbReference type="Proteomes" id="UP000199280">
    <property type="component" value="Unassembled WGS sequence"/>
</dbReference>
<comment type="function">
    <text evidence="6">Forms part of the ribosomal stalk, playing a central role in the interaction of the ribosome with GTP-bound translation factors.</text>
</comment>
<dbReference type="AlphaFoldDB" id="A0A143YSP1"/>
<comment type="subunit">
    <text evidence="4 6">Part of the ribosomal stalk of the 50S ribosomal subunit. The N-terminus interacts with L11 and the large rRNA to form the base of the stalk. The C-terminus forms an elongated spine to which L12 dimers bind in a sequential fashion forming a multimeric L10(L12)X complex.</text>
</comment>
<dbReference type="Pfam" id="PF00466">
    <property type="entry name" value="Ribosomal_L10"/>
    <property type="match status" value="1"/>
</dbReference>
<dbReference type="STRING" id="640938.TR210_1356"/>
<reference evidence="8 10" key="2">
    <citation type="submission" date="2016-10" db="EMBL/GenBank/DDBJ databases">
        <authorList>
            <person name="Varghese N."/>
            <person name="Submissions S."/>
        </authorList>
    </citation>
    <scope>NUCLEOTIDE SEQUENCE [LARGE SCALE GENOMIC DNA]</scope>
    <source>
        <strain evidence="8 10">DSM 22150</strain>
    </source>
</reference>
<evidence type="ECO:0000313" key="10">
    <source>
        <dbReference type="Proteomes" id="UP000199280"/>
    </source>
</evidence>
<evidence type="ECO:0000256" key="2">
    <source>
        <dbReference type="ARBA" id="ARBA00022980"/>
    </source>
</evidence>
<dbReference type="CDD" id="cd05797">
    <property type="entry name" value="Ribosomal_L10"/>
    <property type="match status" value="1"/>
</dbReference>
<evidence type="ECO:0000313" key="9">
    <source>
        <dbReference type="Proteomes" id="UP000076878"/>
    </source>
</evidence>
<dbReference type="InterPro" id="IPR047865">
    <property type="entry name" value="Ribosomal_uL10_bac_type"/>
</dbReference>
<keyword evidence="6" id="KW-0699">rRNA-binding</keyword>
<dbReference type="EMBL" id="FNYT01000027">
    <property type="protein sequence ID" value="SEJ79677.1"/>
    <property type="molecule type" value="Genomic_DNA"/>
</dbReference>
<dbReference type="InterPro" id="IPR043141">
    <property type="entry name" value="Ribosomal_uL10-like_sf"/>
</dbReference>
<dbReference type="HAMAP" id="MF_00362">
    <property type="entry name" value="Ribosomal_uL10"/>
    <property type="match status" value="1"/>
</dbReference>
<evidence type="ECO:0000256" key="6">
    <source>
        <dbReference type="HAMAP-Rule" id="MF_00362"/>
    </source>
</evidence>
<evidence type="ECO:0000256" key="1">
    <source>
        <dbReference type="ARBA" id="ARBA00008889"/>
    </source>
</evidence>